<sequence>MFFRRKGRLRKEANERLLNAIESVRSEWLTKKELIENSVEPSEQVLYEVKLAKAKYFFLLKEAKVRKIRTRSF</sequence>
<name>A0ABS9H7E5_9BACL</name>
<dbReference type="Proteomes" id="UP001649381">
    <property type="component" value="Unassembled WGS sequence"/>
</dbReference>
<gene>
    <name evidence="1" type="ORF">L2716_18020</name>
</gene>
<evidence type="ECO:0000313" key="1">
    <source>
        <dbReference type="EMBL" id="MCF6139615.1"/>
    </source>
</evidence>
<organism evidence="1 2">
    <name type="scientific">Pseudalkalibacillus berkeleyi</name>
    <dbReference type="NCBI Taxonomy" id="1069813"/>
    <lineage>
        <taxon>Bacteria</taxon>
        <taxon>Bacillati</taxon>
        <taxon>Bacillota</taxon>
        <taxon>Bacilli</taxon>
        <taxon>Bacillales</taxon>
        <taxon>Fictibacillaceae</taxon>
        <taxon>Pseudalkalibacillus</taxon>
    </lineage>
</organism>
<keyword evidence="2" id="KW-1185">Reference proteome</keyword>
<proteinExistence type="predicted"/>
<accession>A0ABS9H7E5</accession>
<reference evidence="1 2" key="1">
    <citation type="submission" date="2022-01" db="EMBL/GenBank/DDBJ databases">
        <title>Alkalihalobacillus sp. EGI L200015, a novel bacterium isolated from a salt lake sediment.</title>
        <authorList>
            <person name="Gao L."/>
            <person name="Fang B.-Z."/>
            <person name="Li W.-J."/>
        </authorList>
    </citation>
    <scope>NUCLEOTIDE SEQUENCE [LARGE SCALE GENOMIC DNA]</scope>
    <source>
        <strain evidence="1 2">KCTC 12718</strain>
    </source>
</reference>
<comment type="caution">
    <text evidence="1">The sequence shown here is derived from an EMBL/GenBank/DDBJ whole genome shotgun (WGS) entry which is preliminary data.</text>
</comment>
<evidence type="ECO:0000313" key="2">
    <source>
        <dbReference type="Proteomes" id="UP001649381"/>
    </source>
</evidence>
<dbReference type="Pfam" id="PF10704">
    <property type="entry name" value="DUF2508"/>
    <property type="match status" value="1"/>
</dbReference>
<dbReference type="RefSeq" id="WP_236339235.1">
    <property type="nucleotide sequence ID" value="NZ_JAKIJS010000007.1"/>
</dbReference>
<dbReference type="EMBL" id="JAKIJS010000007">
    <property type="protein sequence ID" value="MCF6139615.1"/>
    <property type="molecule type" value="Genomic_DNA"/>
</dbReference>
<dbReference type="InterPro" id="IPR019644">
    <property type="entry name" value="DUF2508"/>
</dbReference>
<protein>
    <submittedName>
        <fullName evidence="1">YaaL family protein</fullName>
    </submittedName>
</protein>